<dbReference type="GO" id="GO:0005829">
    <property type="term" value="C:cytosol"/>
    <property type="evidence" value="ECO:0007669"/>
    <property type="project" value="TreeGrafter"/>
</dbReference>
<comment type="caution">
    <text evidence="2">The sequence shown here is derived from an EMBL/GenBank/DDBJ whole genome shotgun (WGS) entry which is preliminary data.</text>
</comment>
<dbReference type="Proteomes" id="UP000886611">
    <property type="component" value="Unassembled WGS sequence"/>
</dbReference>
<proteinExistence type="predicted"/>
<dbReference type="GO" id="GO:0009117">
    <property type="term" value="P:nucleotide metabolic process"/>
    <property type="evidence" value="ECO:0007669"/>
    <property type="project" value="InterPro"/>
</dbReference>
<feature type="region of interest" description="Disordered" evidence="1">
    <location>
        <begin position="1"/>
        <end position="34"/>
    </location>
</feature>
<dbReference type="PANTHER" id="PTHR31367">
    <property type="entry name" value="CYTOSOLIC 5'-NUCLEOTIDASE 1 FAMILY MEMBER"/>
    <property type="match status" value="1"/>
</dbReference>
<dbReference type="PANTHER" id="PTHR31367:SF3">
    <property type="entry name" value="CYTOSOLIC 5'-NUCLEOTIDASE 1A"/>
    <property type="match status" value="1"/>
</dbReference>
<keyword evidence="3" id="KW-1185">Reference proteome</keyword>
<organism evidence="2 3">
    <name type="scientific">Polypterus senegalus</name>
    <name type="common">Senegal bichir</name>
    <dbReference type="NCBI Taxonomy" id="55291"/>
    <lineage>
        <taxon>Eukaryota</taxon>
        <taxon>Metazoa</taxon>
        <taxon>Chordata</taxon>
        <taxon>Craniata</taxon>
        <taxon>Vertebrata</taxon>
        <taxon>Euteleostomi</taxon>
        <taxon>Actinopterygii</taxon>
        <taxon>Polypteriformes</taxon>
        <taxon>Polypteridae</taxon>
        <taxon>Polypterus</taxon>
    </lineage>
</organism>
<accession>A0A8X7X5J6</accession>
<feature type="compositionally biased region" description="Basic and acidic residues" evidence="1">
    <location>
        <begin position="1"/>
        <end position="14"/>
    </location>
</feature>
<gene>
    <name evidence="2" type="primary">Nt5c1b</name>
    <name evidence="2" type="ORF">GTO96_0001988</name>
</gene>
<dbReference type="Pfam" id="PF06189">
    <property type="entry name" value="5-nucleotidase"/>
    <property type="match status" value="1"/>
</dbReference>
<protein>
    <submittedName>
        <fullName evidence="2">5NT1B nucleotidase</fullName>
    </submittedName>
</protein>
<evidence type="ECO:0000313" key="3">
    <source>
        <dbReference type="Proteomes" id="UP000886611"/>
    </source>
</evidence>
<feature type="region of interest" description="Disordered" evidence="1">
    <location>
        <begin position="152"/>
        <end position="171"/>
    </location>
</feature>
<evidence type="ECO:0000313" key="2">
    <source>
        <dbReference type="EMBL" id="KAG2462798.1"/>
    </source>
</evidence>
<sequence length="521" mass="57788">MKIRRRVEQREKHSVAITSAGTGISPLTSNRPSTRYTHSEVHFVKALYEIKLDQLIEVPLFSSSIGSSLKDPAKCDARCRLLSLPEASQSHPALAIFYMTPSPLDPAAPVQSTVDFTITSPLEVETTPQPDGHQGDLGGHPVVLLTKEPSHIRERKKTANPRKSAVFDSRSAQRLGIKPAERSLSDAEVRVGGKDKVLKAENMRTGDMLAAPACCNMSSAARTRKKDTMEPDGHIVLNTDVKQKDGNRALVIAISDQAAFDLGTDHKIVSGDGGQEVENRQVLNENELLKEGRAFSFMKAVQMVNAKLLEKNPEETLLFDMILVSKSSPQSGSRVIKSVRHYGLDVSRFCFAANVDCTNYLTTNNVKLFLSSDEEEDFSALRTGFPAPLLFKQRAPATCEQLKIMFDGDTILRHIFQENKLEGIDNFESHLQSFPISEDPLIKFAVHLGEMRKKFSIYNSPLNVYLTTTHSDREMSATALRALRAWGLEVDEVFFLNGAPKGPVLLQIQPHVIFDDGLRHL</sequence>
<dbReference type="GO" id="GO:0046085">
    <property type="term" value="P:adenosine metabolic process"/>
    <property type="evidence" value="ECO:0007669"/>
    <property type="project" value="TreeGrafter"/>
</dbReference>
<feature type="non-terminal residue" evidence="2">
    <location>
        <position position="521"/>
    </location>
</feature>
<evidence type="ECO:0000256" key="1">
    <source>
        <dbReference type="SAM" id="MobiDB-lite"/>
    </source>
</evidence>
<dbReference type="GO" id="GO:0008253">
    <property type="term" value="F:5'-nucleotidase activity"/>
    <property type="evidence" value="ECO:0007669"/>
    <property type="project" value="InterPro"/>
</dbReference>
<feature type="compositionally biased region" description="Polar residues" evidence="1">
    <location>
        <begin position="16"/>
        <end position="34"/>
    </location>
</feature>
<dbReference type="AlphaFoldDB" id="A0A8X7X5J6"/>
<name>A0A8X7X5J6_POLSE</name>
<dbReference type="InterPro" id="IPR010394">
    <property type="entry name" value="5-nucleotidase"/>
</dbReference>
<dbReference type="EMBL" id="JAATIS010004040">
    <property type="protein sequence ID" value="KAG2462798.1"/>
    <property type="molecule type" value="Genomic_DNA"/>
</dbReference>
<reference evidence="2 3" key="1">
    <citation type="journal article" date="2021" name="Cell">
        <title>Tracing the genetic footprints of vertebrate landing in non-teleost ray-finned fishes.</title>
        <authorList>
            <person name="Bi X."/>
            <person name="Wang K."/>
            <person name="Yang L."/>
            <person name="Pan H."/>
            <person name="Jiang H."/>
            <person name="Wei Q."/>
            <person name="Fang M."/>
            <person name="Yu H."/>
            <person name="Zhu C."/>
            <person name="Cai Y."/>
            <person name="He Y."/>
            <person name="Gan X."/>
            <person name="Zeng H."/>
            <person name="Yu D."/>
            <person name="Zhu Y."/>
            <person name="Jiang H."/>
            <person name="Qiu Q."/>
            <person name="Yang H."/>
            <person name="Zhang Y.E."/>
            <person name="Wang W."/>
            <person name="Zhu M."/>
            <person name="He S."/>
            <person name="Zhang G."/>
        </authorList>
    </citation>
    <scope>NUCLEOTIDE SEQUENCE [LARGE SCALE GENOMIC DNA]</scope>
    <source>
        <strain evidence="2">Bchr_013</strain>
    </source>
</reference>
<feature type="non-terminal residue" evidence="2">
    <location>
        <position position="1"/>
    </location>
</feature>
<dbReference type="GO" id="GO:0000166">
    <property type="term" value="F:nucleotide binding"/>
    <property type="evidence" value="ECO:0007669"/>
    <property type="project" value="InterPro"/>
</dbReference>
<dbReference type="GO" id="GO:0000287">
    <property type="term" value="F:magnesium ion binding"/>
    <property type="evidence" value="ECO:0007669"/>
    <property type="project" value="InterPro"/>
</dbReference>